<dbReference type="InterPro" id="IPR044846">
    <property type="entry name" value="GH10"/>
</dbReference>
<dbReference type="SMART" id="SM00633">
    <property type="entry name" value="Glyco_10"/>
    <property type="match status" value="1"/>
</dbReference>
<name>A0A5C5Z0G4_9BACT</name>
<dbReference type="InterPro" id="IPR017853">
    <property type="entry name" value="GH"/>
</dbReference>
<comment type="similarity">
    <text evidence="2 9">Belongs to the glycosyl hydrolase 10 (cellulase F) family.</text>
</comment>
<protein>
    <recommendedName>
        <fullName evidence="9">Beta-xylanase</fullName>
        <ecNumber evidence="9">3.2.1.8</ecNumber>
    </recommendedName>
</protein>
<organism evidence="11 12">
    <name type="scientific">Novipirellula herctigrandis</name>
    <dbReference type="NCBI Taxonomy" id="2527986"/>
    <lineage>
        <taxon>Bacteria</taxon>
        <taxon>Pseudomonadati</taxon>
        <taxon>Planctomycetota</taxon>
        <taxon>Planctomycetia</taxon>
        <taxon>Pirellulales</taxon>
        <taxon>Pirellulaceae</taxon>
        <taxon>Novipirellula</taxon>
    </lineage>
</organism>
<dbReference type="InterPro" id="IPR013424">
    <property type="entry name" value="Ice-binding_C"/>
</dbReference>
<dbReference type="PRINTS" id="PR00134">
    <property type="entry name" value="GLHYDRLASE10"/>
</dbReference>
<dbReference type="Gene3D" id="3.20.20.80">
    <property type="entry name" value="Glycosidases"/>
    <property type="match status" value="1"/>
</dbReference>
<keyword evidence="5 9" id="KW-0378">Hydrolase</keyword>
<dbReference type="PANTHER" id="PTHR31490:SF88">
    <property type="entry name" value="BETA-XYLANASE"/>
    <property type="match status" value="1"/>
</dbReference>
<dbReference type="EMBL" id="SJPJ01000001">
    <property type="protein sequence ID" value="TWT80337.1"/>
    <property type="molecule type" value="Genomic_DNA"/>
</dbReference>
<evidence type="ECO:0000256" key="2">
    <source>
        <dbReference type="ARBA" id="ARBA00007495"/>
    </source>
</evidence>
<dbReference type="Proteomes" id="UP000315010">
    <property type="component" value="Unassembled WGS sequence"/>
</dbReference>
<accession>A0A5C5Z0G4</accession>
<comment type="caution">
    <text evidence="11">The sequence shown here is derived from an EMBL/GenBank/DDBJ whole genome shotgun (WGS) entry which is preliminary data.</text>
</comment>
<evidence type="ECO:0000256" key="4">
    <source>
        <dbReference type="ARBA" id="ARBA00022729"/>
    </source>
</evidence>
<dbReference type="NCBIfam" id="TIGR02595">
    <property type="entry name" value="PEP_CTERM"/>
    <property type="match status" value="1"/>
</dbReference>
<evidence type="ECO:0000256" key="1">
    <source>
        <dbReference type="ARBA" id="ARBA00000681"/>
    </source>
</evidence>
<comment type="catalytic activity">
    <reaction evidence="1 9">
        <text>Endohydrolysis of (1-&gt;4)-beta-D-xylosidic linkages in xylans.</text>
        <dbReference type="EC" id="3.2.1.8"/>
    </reaction>
</comment>
<evidence type="ECO:0000256" key="9">
    <source>
        <dbReference type="RuleBase" id="RU361174"/>
    </source>
</evidence>
<evidence type="ECO:0000313" key="12">
    <source>
        <dbReference type="Proteomes" id="UP000315010"/>
    </source>
</evidence>
<dbReference type="RefSeq" id="WP_419194068.1">
    <property type="nucleotide sequence ID" value="NZ_SJPJ01000001.1"/>
</dbReference>
<evidence type="ECO:0000256" key="3">
    <source>
        <dbReference type="ARBA" id="ARBA00022651"/>
    </source>
</evidence>
<keyword evidence="6 9" id="KW-0119">Carbohydrate metabolism</keyword>
<sequence length="496" mass="55241">MRCWTSHLTGSSRLFLAFLFFCGGGLVCAEMVTGPLAHRKSSLTVSVEDAQGNPLSQATINVRMTRHAFQFGTQVKDRLFTISESEFNGLSETQKQNLLPNLTSIGVARYTPTWQDTVNYRTTVLEQFNHIVPTNGMQWTAYNNSGPNNPDAAINVAYANGMTAKGHSVVWQKDGWPTPNEFRSASSPTAQGFHDALINDRLSSGGIMARYSSTGAGPNITTWDVLNEPLHEDYYMNTFVDADIYQSNVEAMADYFIRAKQIRPDAILVINDYNILSSQNDNNAIAYRNLINDLQAAGAEIDRIGVQAHVGFTSLSKEAIDLRLDIIAETGLAIEITEFDIRDDVTPVSATRQAEIFEDMLTSAFEHESVMGFNMWGFWDPGHWRGNGPLFDEDWVIKEEASPWFDLVQGEWKPELFDLTLDGQGQWMAPEGLFNGTYEIEAMLDGQMASVSGFQLLENGQITLRMATAVPEPSTLALTSLVCGMLSCRRHRKRKK</sequence>
<evidence type="ECO:0000313" key="11">
    <source>
        <dbReference type="EMBL" id="TWT80337.1"/>
    </source>
</evidence>
<keyword evidence="7 9" id="KW-0326">Glycosidase</keyword>
<dbReference type="EC" id="3.2.1.8" evidence="9"/>
<dbReference type="InterPro" id="IPR001000">
    <property type="entry name" value="GH10_dom"/>
</dbReference>
<dbReference type="PROSITE" id="PS51760">
    <property type="entry name" value="GH10_2"/>
    <property type="match status" value="1"/>
</dbReference>
<keyword evidence="4" id="KW-0732">Signal</keyword>
<reference evidence="11 12" key="1">
    <citation type="submission" date="2019-02" db="EMBL/GenBank/DDBJ databases">
        <title>Deep-cultivation of Planctomycetes and their phenomic and genomic characterization uncovers novel biology.</title>
        <authorList>
            <person name="Wiegand S."/>
            <person name="Jogler M."/>
            <person name="Boedeker C."/>
            <person name="Pinto D."/>
            <person name="Vollmers J."/>
            <person name="Rivas-Marin E."/>
            <person name="Kohn T."/>
            <person name="Peeters S.H."/>
            <person name="Heuer A."/>
            <person name="Rast P."/>
            <person name="Oberbeckmann S."/>
            <person name="Bunk B."/>
            <person name="Jeske O."/>
            <person name="Meyerdierks A."/>
            <person name="Storesund J.E."/>
            <person name="Kallscheuer N."/>
            <person name="Luecker S."/>
            <person name="Lage O.M."/>
            <person name="Pohl T."/>
            <person name="Merkel B.J."/>
            <person name="Hornburger P."/>
            <person name="Mueller R.-W."/>
            <person name="Bruemmer F."/>
            <person name="Labrenz M."/>
            <person name="Spormann A.M."/>
            <person name="Op Den Camp H."/>
            <person name="Overmann J."/>
            <person name="Amann R."/>
            <person name="Jetten M.S.M."/>
            <person name="Mascher T."/>
            <person name="Medema M.H."/>
            <person name="Devos D.P."/>
            <person name="Kaster A.-K."/>
            <person name="Ovreas L."/>
            <person name="Rohde M."/>
            <person name="Galperin M.Y."/>
            <person name="Jogler C."/>
        </authorList>
    </citation>
    <scope>NUCLEOTIDE SEQUENCE [LARGE SCALE GENOMIC DNA]</scope>
    <source>
        <strain evidence="11 12">CA13</strain>
    </source>
</reference>
<feature type="domain" description="GH10" evidence="10">
    <location>
        <begin position="84"/>
        <end position="410"/>
    </location>
</feature>
<evidence type="ECO:0000256" key="8">
    <source>
        <dbReference type="ARBA" id="ARBA00023326"/>
    </source>
</evidence>
<evidence type="ECO:0000259" key="10">
    <source>
        <dbReference type="PROSITE" id="PS51760"/>
    </source>
</evidence>
<keyword evidence="3 11" id="KW-0858">Xylan degradation</keyword>
<dbReference type="PANTHER" id="PTHR31490">
    <property type="entry name" value="GLYCOSYL HYDROLASE"/>
    <property type="match status" value="1"/>
</dbReference>
<evidence type="ECO:0000256" key="7">
    <source>
        <dbReference type="ARBA" id="ARBA00023295"/>
    </source>
</evidence>
<keyword evidence="12" id="KW-1185">Reference proteome</keyword>
<evidence type="ECO:0000256" key="6">
    <source>
        <dbReference type="ARBA" id="ARBA00023277"/>
    </source>
</evidence>
<dbReference type="GO" id="GO:0045493">
    <property type="term" value="P:xylan catabolic process"/>
    <property type="evidence" value="ECO:0007669"/>
    <property type="project" value="UniProtKB-KW"/>
</dbReference>
<dbReference type="AlphaFoldDB" id="A0A5C5Z0G4"/>
<dbReference type="GO" id="GO:0031176">
    <property type="term" value="F:endo-1,4-beta-xylanase activity"/>
    <property type="evidence" value="ECO:0007669"/>
    <property type="project" value="UniProtKB-EC"/>
</dbReference>
<keyword evidence="8 9" id="KW-0624">Polysaccharide degradation</keyword>
<dbReference type="Pfam" id="PF00331">
    <property type="entry name" value="Glyco_hydro_10"/>
    <property type="match status" value="1"/>
</dbReference>
<evidence type="ECO:0000256" key="5">
    <source>
        <dbReference type="ARBA" id="ARBA00022801"/>
    </source>
</evidence>
<dbReference type="SUPFAM" id="SSF51445">
    <property type="entry name" value="(Trans)glycosidases"/>
    <property type="match status" value="1"/>
</dbReference>
<gene>
    <name evidence="11" type="ORF">CA13_17500</name>
</gene>
<proteinExistence type="inferred from homology"/>